<comment type="cofactor">
    <cofactor evidence="1">
        <name>Mo-molybdopterin</name>
        <dbReference type="ChEBI" id="CHEBI:71302"/>
    </cofactor>
</comment>
<dbReference type="PANTHER" id="PTHR45444">
    <property type="entry name" value="XANTHINE DEHYDROGENASE"/>
    <property type="match status" value="1"/>
</dbReference>
<dbReference type="GO" id="GO:0051537">
    <property type="term" value="F:2 iron, 2 sulfur cluster binding"/>
    <property type="evidence" value="ECO:0007669"/>
    <property type="project" value="UniProtKB-KW"/>
</dbReference>
<keyword evidence="7" id="KW-0408">Iron</keyword>
<evidence type="ECO:0000256" key="1">
    <source>
        <dbReference type="ARBA" id="ARBA00001924"/>
    </source>
</evidence>
<evidence type="ECO:0000313" key="13">
    <source>
        <dbReference type="Proteomes" id="UP000824469"/>
    </source>
</evidence>
<dbReference type="InterPro" id="IPR036010">
    <property type="entry name" value="2Fe-2S_ferredoxin-like_sf"/>
</dbReference>
<dbReference type="AlphaFoldDB" id="A0AA38CQW2"/>
<gene>
    <name evidence="12" type="ORF">KI387_013645</name>
</gene>
<dbReference type="InterPro" id="IPR001041">
    <property type="entry name" value="2Fe-2S_ferredoxin-type"/>
</dbReference>
<dbReference type="OMA" id="KSIHCAV"/>
<evidence type="ECO:0000256" key="9">
    <source>
        <dbReference type="ARBA" id="ARBA00023027"/>
    </source>
</evidence>
<evidence type="ECO:0000256" key="7">
    <source>
        <dbReference type="ARBA" id="ARBA00023004"/>
    </source>
</evidence>
<dbReference type="PANTHER" id="PTHR45444:SF3">
    <property type="entry name" value="XANTHINE DEHYDROGENASE"/>
    <property type="match status" value="1"/>
</dbReference>
<dbReference type="GO" id="GO:0016491">
    <property type="term" value="F:oxidoreductase activity"/>
    <property type="evidence" value="ECO:0007669"/>
    <property type="project" value="UniProtKB-KW"/>
</dbReference>
<dbReference type="Pfam" id="PF00111">
    <property type="entry name" value="Fer2"/>
    <property type="match status" value="1"/>
</dbReference>
<evidence type="ECO:0000256" key="8">
    <source>
        <dbReference type="ARBA" id="ARBA00023014"/>
    </source>
</evidence>
<evidence type="ECO:0000256" key="2">
    <source>
        <dbReference type="ARBA" id="ARBA00001974"/>
    </source>
</evidence>
<evidence type="ECO:0000256" key="5">
    <source>
        <dbReference type="ARBA" id="ARBA00022723"/>
    </source>
</evidence>
<name>A0AA38CQW2_TAXCH</name>
<keyword evidence="6" id="KW-0560">Oxidoreductase</keyword>
<evidence type="ECO:0000256" key="4">
    <source>
        <dbReference type="ARBA" id="ARBA00022714"/>
    </source>
</evidence>
<feature type="non-terminal residue" evidence="12">
    <location>
        <position position="69"/>
    </location>
</feature>
<comment type="caution">
    <text evidence="12">The sequence shown here is derived from an EMBL/GenBank/DDBJ whole genome shotgun (WGS) entry which is preliminary data.</text>
</comment>
<dbReference type="PROSITE" id="PS51085">
    <property type="entry name" value="2FE2S_FER_2"/>
    <property type="match status" value="1"/>
</dbReference>
<keyword evidence="4" id="KW-0001">2Fe-2S</keyword>
<protein>
    <recommendedName>
        <fullName evidence="11">2Fe-2S ferredoxin-type domain-containing protein</fullName>
    </recommendedName>
</protein>
<evidence type="ECO:0000256" key="10">
    <source>
        <dbReference type="ARBA" id="ARBA00034078"/>
    </source>
</evidence>
<evidence type="ECO:0000313" key="12">
    <source>
        <dbReference type="EMBL" id="KAH9302062.1"/>
    </source>
</evidence>
<dbReference type="InterPro" id="IPR006058">
    <property type="entry name" value="2Fe2S_fd_BS"/>
</dbReference>
<dbReference type="Gene3D" id="3.10.20.30">
    <property type="match status" value="1"/>
</dbReference>
<dbReference type="EMBL" id="JAHRHJ020000009">
    <property type="protein sequence ID" value="KAH9302062.1"/>
    <property type="molecule type" value="Genomic_DNA"/>
</dbReference>
<dbReference type="PROSITE" id="PS00197">
    <property type="entry name" value="2FE2S_FER_1"/>
    <property type="match status" value="1"/>
</dbReference>
<dbReference type="FunFam" id="3.10.20.30:FF:000012">
    <property type="entry name" value="Xanthine dehydrogenase/oxidase"/>
    <property type="match status" value="1"/>
</dbReference>
<comment type="cofactor">
    <cofactor evidence="10">
        <name>[2Fe-2S] cluster</name>
        <dbReference type="ChEBI" id="CHEBI:190135"/>
    </cofactor>
</comment>
<accession>A0AA38CQW2</accession>
<feature type="domain" description="2Fe-2S ferredoxin-type" evidence="11">
    <location>
        <begin position="1"/>
        <end position="58"/>
    </location>
</feature>
<keyword evidence="13" id="KW-1185">Reference proteome</keyword>
<keyword evidence="8" id="KW-0411">Iron-sulfur</keyword>
<feature type="non-terminal residue" evidence="12">
    <location>
        <position position="1"/>
    </location>
</feature>
<comment type="cofactor">
    <cofactor evidence="2">
        <name>FAD</name>
        <dbReference type="ChEBI" id="CHEBI:57692"/>
    </cofactor>
</comment>
<dbReference type="InterPro" id="IPR012675">
    <property type="entry name" value="Beta-grasp_dom_sf"/>
</dbReference>
<evidence type="ECO:0000256" key="3">
    <source>
        <dbReference type="ARBA" id="ARBA00006849"/>
    </source>
</evidence>
<dbReference type="Proteomes" id="UP000824469">
    <property type="component" value="Unassembled WGS sequence"/>
</dbReference>
<organism evidence="12 13">
    <name type="scientific">Taxus chinensis</name>
    <name type="common">Chinese yew</name>
    <name type="synonym">Taxus wallichiana var. chinensis</name>
    <dbReference type="NCBI Taxonomy" id="29808"/>
    <lineage>
        <taxon>Eukaryota</taxon>
        <taxon>Viridiplantae</taxon>
        <taxon>Streptophyta</taxon>
        <taxon>Embryophyta</taxon>
        <taxon>Tracheophyta</taxon>
        <taxon>Spermatophyta</taxon>
        <taxon>Pinopsida</taxon>
        <taxon>Pinidae</taxon>
        <taxon>Conifers II</taxon>
        <taxon>Cupressales</taxon>
        <taxon>Taxaceae</taxon>
        <taxon>Taxus</taxon>
    </lineage>
</organism>
<reference evidence="12 13" key="1">
    <citation type="journal article" date="2021" name="Nat. Plants">
        <title>The Taxus genome provides insights into paclitaxel biosynthesis.</title>
        <authorList>
            <person name="Xiong X."/>
            <person name="Gou J."/>
            <person name="Liao Q."/>
            <person name="Li Y."/>
            <person name="Zhou Q."/>
            <person name="Bi G."/>
            <person name="Li C."/>
            <person name="Du R."/>
            <person name="Wang X."/>
            <person name="Sun T."/>
            <person name="Guo L."/>
            <person name="Liang H."/>
            <person name="Lu P."/>
            <person name="Wu Y."/>
            <person name="Zhang Z."/>
            <person name="Ro D.K."/>
            <person name="Shang Y."/>
            <person name="Huang S."/>
            <person name="Yan J."/>
        </authorList>
    </citation>
    <scope>NUCLEOTIDE SEQUENCE [LARGE SCALE GENOMIC DNA]</scope>
    <source>
        <strain evidence="12">Ta-2019</strain>
    </source>
</reference>
<dbReference type="SUPFAM" id="SSF54292">
    <property type="entry name" value="2Fe-2S ferredoxin-like"/>
    <property type="match status" value="1"/>
</dbReference>
<sequence length="69" mass="7190">LGLTGTKLGCGEGGCGACTVMVSHYDPLRRKSIHCAVNACLAPLYSVEGMHVITVEGIGNRQLGLHPVQ</sequence>
<evidence type="ECO:0000256" key="6">
    <source>
        <dbReference type="ARBA" id="ARBA00023002"/>
    </source>
</evidence>
<keyword evidence="9" id="KW-0520">NAD</keyword>
<dbReference type="GO" id="GO:0005506">
    <property type="term" value="F:iron ion binding"/>
    <property type="evidence" value="ECO:0007669"/>
    <property type="project" value="InterPro"/>
</dbReference>
<proteinExistence type="inferred from homology"/>
<dbReference type="InterPro" id="IPR016208">
    <property type="entry name" value="Ald_Oxase/xanthine_DH-like"/>
</dbReference>
<comment type="similarity">
    <text evidence="3">Belongs to the xanthine dehydrogenase family.</text>
</comment>
<evidence type="ECO:0000259" key="11">
    <source>
        <dbReference type="PROSITE" id="PS51085"/>
    </source>
</evidence>
<keyword evidence="5" id="KW-0479">Metal-binding</keyword>